<keyword evidence="6" id="KW-0973">c-di-GMP</keyword>
<evidence type="ECO:0000313" key="8">
    <source>
        <dbReference type="EMBL" id="MBI1621603.1"/>
    </source>
</evidence>
<dbReference type="Proteomes" id="UP000601789">
    <property type="component" value="Unassembled WGS sequence"/>
</dbReference>
<keyword evidence="6" id="KW-0732">Signal</keyword>
<comment type="similarity">
    <text evidence="6">Belongs to the AcsB/BcsB family.</text>
</comment>
<comment type="pathway">
    <text evidence="6">Glycan metabolism; bacterial cellulose biosynthesis.</text>
</comment>
<evidence type="ECO:0000313" key="9">
    <source>
        <dbReference type="Proteomes" id="UP000601789"/>
    </source>
</evidence>
<keyword evidence="4 6" id="KW-1133">Transmembrane helix</keyword>
<comment type="caution">
    <text evidence="8">The sequence shown here is derived from an EMBL/GenBank/DDBJ whole genome shotgun (WGS) entry which is preliminary data.</text>
</comment>
<keyword evidence="3 6" id="KW-0812">Transmembrane</keyword>
<feature type="signal peptide" evidence="6">
    <location>
        <begin position="1"/>
        <end position="20"/>
    </location>
</feature>
<comment type="function">
    <text evidence="6">Binds the cellulose synthase activator, bis-(3'-5') cyclic diguanylic acid (c-di-GMP).</text>
</comment>
<keyword evidence="6" id="KW-0997">Cell inner membrane</keyword>
<evidence type="ECO:0000256" key="2">
    <source>
        <dbReference type="ARBA" id="ARBA00022475"/>
    </source>
</evidence>
<evidence type="ECO:0000256" key="7">
    <source>
        <dbReference type="SAM" id="MobiDB-lite"/>
    </source>
</evidence>
<evidence type="ECO:0000256" key="4">
    <source>
        <dbReference type="ARBA" id="ARBA00022989"/>
    </source>
</evidence>
<dbReference type="PANTHER" id="PTHR39083:SF1">
    <property type="entry name" value="CYCLIC DI-GMP-BINDING PROTEIN"/>
    <property type="match status" value="1"/>
</dbReference>
<organism evidence="8 9">
    <name type="scientific">Aquamicrobium zhengzhouense</name>
    <dbReference type="NCBI Taxonomy" id="2781738"/>
    <lineage>
        <taxon>Bacteria</taxon>
        <taxon>Pseudomonadati</taxon>
        <taxon>Pseudomonadota</taxon>
        <taxon>Alphaproteobacteria</taxon>
        <taxon>Hyphomicrobiales</taxon>
        <taxon>Phyllobacteriaceae</taxon>
        <taxon>Aquamicrobium</taxon>
    </lineage>
</organism>
<keyword evidence="6" id="KW-0135">Cellulose biosynthesis</keyword>
<gene>
    <name evidence="8" type="ORF">IOD40_13150</name>
</gene>
<name>A0ABS0SE83_9HYPH</name>
<dbReference type="EMBL" id="JADGMQ010000009">
    <property type="protein sequence ID" value="MBI1621603.1"/>
    <property type="molecule type" value="Genomic_DNA"/>
</dbReference>
<proteinExistence type="inferred from homology"/>
<evidence type="ECO:0000256" key="6">
    <source>
        <dbReference type="RuleBase" id="RU365021"/>
    </source>
</evidence>
<evidence type="ECO:0000256" key="3">
    <source>
        <dbReference type="ARBA" id="ARBA00022692"/>
    </source>
</evidence>
<keyword evidence="5 6" id="KW-0472">Membrane</keyword>
<keyword evidence="9" id="KW-1185">Reference proteome</keyword>
<protein>
    <recommendedName>
        <fullName evidence="6">Cyclic di-GMP-binding protein</fullName>
    </recommendedName>
    <alternativeName>
        <fullName evidence="6">Cellulose synthase regulatory subunit</fullName>
    </alternativeName>
</protein>
<keyword evidence="2 6" id="KW-1003">Cell membrane</keyword>
<comment type="subunit">
    <text evidence="6">Tightly associated with the cellulose synthase catalytic subunit.</text>
</comment>
<comment type="subcellular location">
    <subcellularLocation>
        <location evidence="6">Cell inner membrane</location>
    </subcellularLocation>
    <subcellularLocation>
        <location evidence="1">Cell membrane</location>
        <topology evidence="1">Single-pass membrane protein</topology>
    </subcellularLocation>
</comment>
<feature type="chain" id="PRO_5045009585" description="Cyclic di-GMP-binding protein" evidence="6">
    <location>
        <begin position="21"/>
        <end position="770"/>
    </location>
</feature>
<dbReference type="PANTHER" id="PTHR39083">
    <property type="entry name" value="CYCLIC DI-GMP-BINDING PROTEIN"/>
    <property type="match status" value="1"/>
</dbReference>
<evidence type="ECO:0000256" key="1">
    <source>
        <dbReference type="ARBA" id="ARBA00004162"/>
    </source>
</evidence>
<reference evidence="8 9" key="1">
    <citation type="submission" date="2020-10" db="EMBL/GenBank/DDBJ databases">
        <title>Aquamicrobium zhengzhouensis sp. nov., a exopolysaccharide producing bacterium isolated from farmland soil.</title>
        <authorList>
            <person name="Wang X."/>
        </authorList>
    </citation>
    <scope>NUCLEOTIDE SEQUENCE [LARGE SCALE GENOMIC DNA]</scope>
    <source>
        <strain evidence="9">cd-1</strain>
    </source>
</reference>
<feature type="transmembrane region" description="Helical" evidence="6">
    <location>
        <begin position="741"/>
        <end position="763"/>
    </location>
</feature>
<feature type="region of interest" description="Disordered" evidence="7">
    <location>
        <begin position="19"/>
        <end position="59"/>
    </location>
</feature>
<dbReference type="Pfam" id="PF03170">
    <property type="entry name" value="BcsB"/>
    <property type="match status" value="1"/>
</dbReference>
<dbReference type="InterPro" id="IPR018513">
    <property type="entry name" value="Cell_synthase_bac"/>
</dbReference>
<evidence type="ECO:0000256" key="5">
    <source>
        <dbReference type="ARBA" id="ARBA00023136"/>
    </source>
</evidence>
<sequence>MNRYTLSLFLALASTTSLHAQPTPFDMSPERPLQSEGEKPAAPRELQPSPLASPDQPQQAEFRRRLLPAGDVMLRGETASKGWALNLTKAQAEAPMRLQLAYSNAIVVAPEASRLQLLINDSAVIDTPVRSADGVANIQVDIPAGLLRAGRNDISLRARQRHRTDCTIESTYELWSAINAAQTFISSSDPSAAKLTTVEDLRTISADGTGRATIAIVAPGMSQSDISADVLRLAQAIALHLPLPDLDFVIDSAPSPEQEDASLRVFFGTHDEIEALGVRLPSSSTGPVAAFAEGQSSVPTFVVSGRNRSEWLSALDEVLAPIDRAAGTRRDTVITEAWHLPNAPMVLGGRELTFRELGIRSESFSGRSFSTSFQFAVPSDFYADSYGEAQILLDAGYAANVLPGSLINVYVNGSIAVSMPLNDQRGAILEQLPLRMTMRHFKPGLNEVTIVANLQTAEDEACTAVGLSDETPRLAIFNSSRFVIPDFARIGQHPNLAALGGTGFPYTRLTEPLPIYLERNDAATLSVAADLMARVALSAGRSVPVTLTNSPDALRDQDAIFISSVNAIPAPVFSQVKLSEEARTFWVASHGGVPVEGDATQADAELWRQRIGQGAWLDNIGQWFERKFELSLSQLRFAPGSEKPFVPSQPAQLLVAQGVNPAGNGVWTLFTAPDAMMLTDGVSAITNLPNWSRLSGRLATLDSDEQTINALPAKEQSLVLTRPLTLNNFRLIIANWLSTNILSYSVLLIFACILLGIATSSLLSRIGRRR</sequence>
<accession>A0ABS0SE83</accession>
<dbReference type="RefSeq" id="WP_198477014.1">
    <property type="nucleotide sequence ID" value="NZ_JADGMQ010000009.1"/>
</dbReference>
<dbReference type="Gene3D" id="2.60.120.260">
    <property type="entry name" value="Galactose-binding domain-like"/>
    <property type="match status" value="2"/>
</dbReference>